<dbReference type="SUPFAM" id="SSF51445">
    <property type="entry name" value="(Trans)glycosidases"/>
    <property type="match status" value="1"/>
</dbReference>
<dbReference type="InterPro" id="IPR017853">
    <property type="entry name" value="GH"/>
</dbReference>
<dbReference type="GO" id="GO:0006032">
    <property type="term" value="P:chitin catabolic process"/>
    <property type="evidence" value="ECO:0007669"/>
    <property type="project" value="UniProtKB-KW"/>
</dbReference>
<name>A0A1D8P834_9FLAO</name>
<feature type="transmembrane region" description="Helical" evidence="4">
    <location>
        <begin position="723"/>
        <end position="741"/>
    </location>
</feature>
<dbReference type="InterPro" id="IPR011583">
    <property type="entry name" value="Chitinase_II/V-like_cat"/>
</dbReference>
<dbReference type="AlphaFoldDB" id="A0A1D8P834"/>
<dbReference type="Proteomes" id="UP000176050">
    <property type="component" value="Chromosome"/>
</dbReference>
<comment type="catalytic activity">
    <reaction evidence="1">
        <text>Random endo-hydrolysis of N-acetyl-beta-D-glucosaminide (1-&gt;4)-beta-linkages in chitin and chitodextrins.</text>
        <dbReference type="EC" id="3.2.1.14"/>
    </reaction>
</comment>
<dbReference type="PANTHER" id="PTHR11177">
    <property type="entry name" value="CHITINASE"/>
    <property type="match status" value="1"/>
</dbReference>
<dbReference type="EC" id="3.2.1.14" evidence="2"/>
<dbReference type="PANTHER" id="PTHR11177:SF317">
    <property type="entry name" value="CHITINASE 12-RELATED"/>
    <property type="match status" value="1"/>
</dbReference>
<evidence type="ECO:0000256" key="3">
    <source>
        <dbReference type="ARBA" id="ARBA00023024"/>
    </source>
</evidence>
<dbReference type="GO" id="GO:0008843">
    <property type="term" value="F:endochitinase activity"/>
    <property type="evidence" value="ECO:0007669"/>
    <property type="project" value="UniProtKB-EC"/>
</dbReference>
<dbReference type="InterPro" id="IPR050314">
    <property type="entry name" value="Glycosyl_Hydrlase_18"/>
</dbReference>
<evidence type="ECO:0000256" key="2">
    <source>
        <dbReference type="ARBA" id="ARBA00012729"/>
    </source>
</evidence>
<keyword evidence="3" id="KW-0146">Chitin degradation</keyword>
<dbReference type="InterPro" id="IPR029070">
    <property type="entry name" value="Chitinase_insertion_sf"/>
</dbReference>
<evidence type="ECO:0000256" key="1">
    <source>
        <dbReference type="ARBA" id="ARBA00000822"/>
    </source>
</evidence>
<dbReference type="GO" id="GO:0008061">
    <property type="term" value="F:chitin binding"/>
    <property type="evidence" value="ECO:0007669"/>
    <property type="project" value="InterPro"/>
</dbReference>
<evidence type="ECO:0000259" key="5">
    <source>
        <dbReference type="PROSITE" id="PS51910"/>
    </source>
</evidence>
<feature type="transmembrane region" description="Helical" evidence="4">
    <location>
        <begin position="690"/>
        <end position="711"/>
    </location>
</feature>
<evidence type="ECO:0000313" key="7">
    <source>
        <dbReference type="Proteomes" id="UP000176050"/>
    </source>
</evidence>
<dbReference type="STRING" id="1850246.LPB138_08440"/>
<proteinExistence type="predicted"/>
<accession>A0A1D8P834</accession>
<dbReference type="InterPro" id="IPR001223">
    <property type="entry name" value="Glyco_hydro18_cat"/>
</dbReference>
<dbReference type="Gene3D" id="3.10.50.10">
    <property type="match status" value="1"/>
</dbReference>
<evidence type="ECO:0000256" key="4">
    <source>
        <dbReference type="SAM" id="Phobius"/>
    </source>
</evidence>
<keyword evidence="4" id="KW-0472">Membrane</keyword>
<gene>
    <name evidence="6" type="ORF">LPB138_08440</name>
</gene>
<dbReference type="GO" id="GO:0005975">
    <property type="term" value="P:carbohydrate metabolic process"/>
    <property type="evidence" value="ECO:0007669"/>
    <property type="project" value="InterPro"/>
</dbReference>
<feature type="domain" description="GH18" evidence="5">
    <location>
        <begin position="195"/>
        <end position="541"/>
    </location>
</feature>
<sequence>MFPNQILSQEVTIQPSTVKLNDTLKYDEKTKGIFKKMVQAFKFKDNRNKKEKERIYLFLMELIKKGQLNIDSTTVNNIKVQLDSINKYNLRLNAKDTIFSNKIDSIIKVYDYDKIISKDAVDSLKIKLDSILKVISLKVKVDTLTRAQKDSLKIILRDLRGIRFTEKNKNLAPWDSILGDDSTYIRFKKYIAHKKEIIGWHNAWNKTEYKNYNYNYLTAINLYGYELAPNGKIKNPIDIERFTKQEGVIDFAQSQLADVYLTIYNKYPIEISSFLNNSHAQQVFLTDLERLIKNYDLKGINLYFENVSTKDNQNFVAFAFSLHEILEKFEDVKLTITIPSVWNDSSLENISAYDFTKLNAIVDYYLVSTDKMTKLNNTISLPFSPLFSGGRSGQNSIESTINFYLNGKIPISKIIMSVSYSGIDWNVKNFKGEVLERTIGEELKYNDILEKYINTYDPKNSFKVEFDTIQIVSYLNISKQDSPWYGNTEYRQVWFESNKSLKLKYKWLLDNNLAGVSIRGLGYDDGYANLWDAIGTELIKVETDSISDKEVNGIEECKYDKAKDKFNIFNKEQRSRVWQNFQAFNIEKDSLVFFDVFMQDNIWAIQPDLEYKTKDNVLHFSKDGEKRIKLLNNEKTCRCLMGRWYLYSTLFFIFTSICLFILILLRLWVNYLDRFNKGTDKLRFFITIGSYLFFIIGLISFLAAIFLAPWIDSIGASNQGNTGYEVLIFPAVIGLVIGIIINQGRIRRKYVPRDLP</sequence>
<keyword evidence="4" id="KW-0812">Transmembrane</keyword>
<dbReference type="SMART" id="SM00636">
    <property type="entry name" value="Glyco_18"/>
    <property type="match status" value="1"/>
</dbReference>
<dbReference type="PROSITE" id="PS51910">
    <property type="entry name" value="GH18_2"/>
    <property type="match status" value="1"/>
</dbReference>
<feature type="transmembrane region" description="Helical" evidence="4">
    <location>
        <begin position="644"/>
        <end position="669"/>
    </location>
</feature>
<dbReference type="Gene3D" id="3.20.20.80">
    <property type="entry name" value="Glycosidases"/>
    <property type="match status" value="1"/>
</dbReference>
<keyword evidence="3" id="KW-0624">Polysaccharide degradation</keyword>
<dbReference type="EMBL" id="CP017478">
    <property type="protein sequence ID" value="AOW20701.1"/>
    <property type="molecule type" value="Genomic_DNA"/>
</dbReference>
<keyword evidence="4" id="KW-1133">Transmembrane helix</keyword>
<protein>
    <recommendedName>
        <fullName evidence="2">chitinase</fullName>
        <ecNumber evidence="2">3.2.1.14</ecNumber>
    </recommendedName>
</protein>
<dbReference type="Pfam" id="PF00704">
    <property type="entry name" value="Glyco_hydro_18"/>
    <property type="match status" value="1"/>
</dbReference>
<reference evidence="6 7" key="1">
    <citation type="submission" date="2016-10" db="EMBL/GenBank/DDBJ databases">
        <title>Lutibacter sp. LPB0138, isolated from marine gastropod.</title>
        <authorList>
            <person name="Kim E."/>
            <person name="Yi H."/>
        </authorList>
    </citation>
    <scope>NUCLEOTIDE SEQUENCE [LARGE SCALE GENOMIC DNA]</scope>
    <source>
        <strain evidence="6 7">LPB0138</strain>
    </source>
</reference>
<keyword evidence="7" id="KW-1185">Reference proteome</keyword>
<evidence type="ECO:0000313" key="6">
    <source>
        <dbReference type="EMBL" id="AOW20701.1"/>
    </source>
</evidence>
<dbReference type="KEGG" id="lul:LPB138_08440"/>
<keyword evidence="3" id="KW-0119">Carbohydrate metabolism</keyword>
<organism evidence="6 7">
    <name type="scientific">Urechidicola croceus</name>
    <dbReference type="NCBI Taxonomy" id="1850246"/>
    <lineage>
        <taxon>Bacteria</taxon>
        <taxon>Pseudomonadati</taxon>
        <taxon>Bacteroidota</taxon>
        <taxon>Flavobacteriia</taxon>
        <taxon>Flavobacteriales</taxon>
        <taxon>Flavobacteriaceae</taxon>
        <taxon>Urechidicola</taxon>
    </lineage>
</organism>